<evidence type="ECO:0008006" key="4">
    <source>
        <dbReference type="Google" id="ProtNLM"/>
    </source>
</evidence>
<feature type="chain" id="PRO_5011767614" description="Outer membrane lipoprotein-sorting protein" evidence="1">
    <location>
        <begin position="35"/>
        <end position="268"/>
    </location>
</feature>
<sequence>MIGLMPRLRRWGCQSALLLAAGMANVIDAPAAFAQQAETQEHPLIAAIALAEQSYRTLQQVNDYEATLIKQEVVNGRMLTQRIQLRLKEAPFSVYLRYEEPNPGREILFVKGQNNDQLLAHEATGLSSLVGTVPLPIDSAQVLAENRHVVTDLGMRRMLEMVITQWQLETKFGEIDVKYYPQAKMGNADCEVIESIHPRPRKQFLYHMTRLFIEKQSRLPIRIENYSWPAQAGQPAQLQEEYTYVNVKTNVGLTAADFDQRNSKYSFQ</sequence>
<gene>
    <name evidence="2" type="ORF">SAMN05421753_10765</name>
</gene>
<dbReference type="Pfam" id="PF07608">
    <property type="entry name" value="DUF1571"/>
    <property type="match status" value="1"/>
</dbReference>
<organism evidence="2 3">
    <name type="scientific">Planctomicrobium piriforme</name>
    <dbReference type="NCBI Taxonomy" id="1576369"/>
    <lineage>
        <taxon>Bacteria</taxon>
        <taxon>Pseudomonadati</taxon>
        <taxon>Planctomycetota</taxon>
        <taxon>Planctomycetia</taxon>
        <taxon>Planctomycetales</taxon>
        <taxon>Planctomycetaceae</taxon>
        <taxon>Planctomicrobium</taxon>
    </lineage>
</organism>
<evidence type="ECO:0000256" key="1">
    <source>
        <dbReference type="SAM" id="SignalP"/>
    </source>
</evidence>
<evidence type="ECO:0000313" key="3">
    <source>
        <dbReference type="Proteomes" id="UP000199518"/>
    </source>
</evidence>
<protein>
    <recommendedName>
        <fullName evidence="4">Outer membrane lipoprotein-sorting protein</fullName>
    </recommendedName>
</protein>
<evidence type="ECO:0000313" key="2">
    <source>
        <dbReference type="EMBL" id="SFI24924.1"/>
    </source>
</evidence>
<accession>A0A1I3GN88</accession>
<dbReference type="Proteomes" id="UP000199518">
    <property type="component" value="Unassembled WGS sequence"/>
</dbReference>
<name>A0A1I3GN88_9PLAN</name>
<proteinExistence type="predicted"/>
<dbReference type="OrthoDB" id="5456309at2"/>
<dbReference type="AlphaFoldDB" id="A0A1I3GN88"/>
<reference evidence="3" key="1">
    <citation type="submission" date="2016-10" db="EMBL/GenBank/DDBJ databases">
        <authorList>
            <person name="Varghese N."/>
            <person name="Submissions S."/>
        </authorList>
    </citation>
    <scope>NUCLEOTIDE SEQUENCE [LARGE SCALE GENOMIC DNA]</scope>
    <source>
        <strain evidence="3">DSM 26348</strain>
    </source>
</reference>
<keyword evidence="3" id="KW-1185">Reference proteome</keyword>
<feature type="signal peptide" evidence="1">
    <location>
        <begin position="1"/>
        <end position="34"/>
    </location>
</feature>
<dbReference type="STRING" id="1576369.SAMN05421753_10765"/>
<dbReference type="InterPro" id="IPR011465">
    <property type="entry name" value="DUF1571"/>
</dbReference>
<dbReference type="EMBL" id="FOQD01000007">
    <property type="protein sequence ID" value="SFI24924.1"/>
    <property type="molecule type" value="Genomic_DNA"/>
</dbReference>
<keyword evidence="1" id="KW-0732">Signal</keyword>